<evidence type="ECO:0000313" key="2">
    <source>
        <dbReference type="Proteomes" id="UP000501690"/>
    </source>
</evidence>
<organism evidence="1 2">
    <name type="scientific">Vigna unguiculata</name>
    <name type="common">Cowpea</name>
    <dbReference type="NCBI Taxonomy" id="3917"/>
    <lineage>
        <taxon>Eukaryota</taxon>
        <taxon>Viridiplantae</taxon>
        <taxon>Streptophyta</taxon>
        <taxon>Embryophyta</taxon>
        <taxon>Tracheophyta</taxon>
        <taxon>Spermatophyta</taxon>
        <taxon>Magnoliopsida</taxon>
        <taxon>eudicotyledons</taxon>
        <taxon>Gunneridae</taxon>
        <taxon>Pentapetalae</taxon>
        <taxon>rosids</taxon>
        <taxon>fabids</taxon>
        <taxon>Fabales</taxon>
        <taxon>Fabaceae</taxon>
        <taxon>Papilionoideae</taxon>
        <taxon>50 kb inversion clade</taxon>
        <taxon>NPAAA clade</taxon>
        <taxon>indigoferoid/millettioid clade</taxon>
        <taxon>Phaseoleae</taxon>
        <taxon>Vigna</taxon>
    </lineage>
</organism>
<proteinExistence type="predicted"/>
<gene>
    <name evidence="1" type="ORF">DEO72_LG1g3029</name>
</gene>
<reference evidence="1 2" key="1">
    <citation type="submission" date="2019-04" db="EMBL/GenBank/DDBJ databases">
        <title>An improved genome assembly and genetic linkage map for asparagus bean, Vigna unguiculata ssp. sesquipedialis.</title>
        <authorList>
            <person name="Xia Q."/>
            <person name="Zhang R."/>
            <person name="Dong Y."/>
        </authorList>
    </citation>
    <scope>NUCLEOTIDE SEQUENCE [LARGE SCALE GENOMIC DNA]</scope>
    <source>
        <tissue evidence="1">Leaf</tissue>
    </source>
</reference>
<dbReference type="Proteomes" id="UP000501690">
    <property type="component" value="Linkage Group LG1"/>
</dbReference>
<dbReference type="AlphaFoldDB" id="A0A4D6KVS9"/>
<dbReference type="EMBL" id="CP039345">
    <property type="protein sequence ID" value="QCD79389.1"/>
    <property type="molecule type" value="Genomic_DNA"/>
</dbReference>
<sequence length="159" mass="18290">MVGNNELVMIQHMRNRDLFMGFGLKSYVQHMCKFLAVYVCWSVSVHNSLGSLGFKVRLHPDTLRSQLVSPPVLGMSSSWVSTGIHHRCKHPLNPTRLYAVSYTHLDVYKRQRITWSDSVDACTCARDEQLMGEHRYPPQVQASTESDQVIRIRMSRVEL</sequence>
<accession>A0A4D6KVS9</accession>
<name>A0A4D6KVS9_VIGUN</name>
<protein>
    <submittedName>
        <fullName evidence="1">Uncharacterized protein</fullName>
    </submittedName>
</protein>
<evidence type="ECO:0000313" key="1">
    <source>
        <dbReference type="EMBL" id="QCD79389.1"/>
    </source>
</evidence>
<keyword evidence="2" id="KW-1185">Reference proteome</keyword>